<dbReference type="GO" id="GO:0009507">
    <property type="term" value="C:chloroplast"/>
    <property type="evidence" value="ECO:0007669"/>
    <property type="project" value="UniProtKB-SubCell"/>
</dbReference>
<evidence type="ECO:0000256" key="7">
    <source>
        <dbReference type="ARBA" id="ARBA00023234"/>
    </source>
</evidence>
<feature type="coiled-coil region" evidence="9">
    <location>
        <begin position="40"/>
        <end position="67"/>
    </location>
</feature>
<comment type="pathway">
    <text evidence="2 8">Glycan biosynthesis; starch biosynthesis.</text>
</comment>
<evidence type="ECO:0000259" key="12">
    <source>
        <dbReference type="Pfam" id="PF08323"/>
    </source>
</evidence>
<evidence type="ECO:0000256" key="2">
    <source>
        <dbReference type="ARBA" id="ARBA00004727"/>
    </source>
</evidence>
<dbReference type="GO" id="GO:0019252">
    <property type="term" value="P:starch biosynthetic process"/>
    <property type="evidence" value="ECO:0007669"/>
    <property type="project" value="UniProtKB-UniRule"/>
</dbReference>
<dbReference type="Proteomes" id="UP000256970">
    <property type="component" value="Unassembled WGS sequence"/>
</dbReference>
<dbReference type="GO" id="GO:0004373">
    <property type="term" value="F:alpha-1,4-glucan glucosyltransferase (UDP-glucose donor) activity"/>
    <property type="evidence" value="ECO:0007669"/>
    <property type="project" value="InterPro"/>
</dbReference>
<feature type="compositionally biased region" description="Low complexity" evidence="10">
    <location>
        <begin position="110"/>
        <end position="121"/>
    </location>
</feature>
<dbReference type="EC" id="2.4.1.-" evidence="8"/>
<dbReference type="InterPro" id="IPR001296">
    <property type="entry name" value="Glyco_trans_1"/>
</dbReference>
<feature type="compositionally biased region" description="Low complexity" evidence="10">
    <location>
        <begin position="262"/>
        <end position="280"/>
    </location>
</feature>
<dbReference type="InterPro" id="IPR011835">
    <property type="entry name" value="GS/SS"/>
</dbReference>
<keyword evidence="9" id="KW-0175">Coiled coil</keyword>
<feature type="domain" description="Glycosyl transferase family 1" evidence="11">
    <location>
        <begin position="611"/>
        <end position="771"/>
    </location>
</feature>
<keyword evidence="8" id="KW-0150">Chloroplast</keyword>
<dbReference type="STRING" id="3088.A0A383VR50"/>
<keyword evidence="14" id="KW-1185">Reference proteome</keyword>
<dbReference type="UniPathway" id="UPA00152"/>
<dbReference type="Pfam" id="PF00534">
    <property type="entry name" value="Glycos_transf_1"/>
    <property type="match status" value="1"/>
</dbReference>
<keyword evidence="5" id="KW-0808">Transferase</keyword>
<comment type="similarity">
    <text evidence="3 8">Belongs to the glycosyltransferase 1 family. Bacterial/plant glycogen synthase subfamily.</text>
</comment>
<comment type="subcellular location">
    <subcellularLocation>
        <location evidence="8">Plastid</location>
        <location evidence="8">Chloroplast</location>
    </subcellularLocation>
    <subcellularLocation>
        <location evidence="8">Plastid</location>
        <location evidence="8">Amyloplast</location>
    </subcellularLocation>
</comment>
<dbReference type="PANTHER" id="PTHR45825:SF11">
    <property type="entry name" value="ALPHA AMYLASE DOMAIN-CONTAINING PROTEIN"/>
    <property type="match status" value="1"/>
</dbReference>
<evidence type="ECO:0000256" key="6">
    <source>
        <dbReference type="ARBA" id="ARBA00022922"/>
    </source>
</evidence>
<organism evidence="13 14">
    <name type="scientific">Tetradesmus obliquus</name>
    <name type="common">Green alga</name>
    <name type="synonym">Acutodesmus obliquus</name>
    <dbReference type="NCBI Taxonomy" id="3088"/>
    <lineage>
        <taxon>Eukaryota</taxon>
        <taxon>Viridiplantae</taxon>
        <taxon>Chlorophyta</taxon>
        <taxon>core chlorophytes</taxon>
        <taxon>Chlorophyceae</taxon>
        <taxon>CS clade</taxon>
        <taxon>Sphaeropleales</taxon>
        <taxon>Scenedesmaceae</taxon>
        <taxon>Tetradesmus</taxon>
    </lineage>
</organism>
<protein>
    <recommendedName>
        <fullName evidence="8">Starch synthase, chloroplastic/amyloplastic</fullName>
        <ecNumber evidence="8">2.4.1.-</ecNumber>
    </recommendedName>
</protein>
<feature type="compositionally biased region" description="Polar residues" evidence="10">
    <location>
        <begin position="141"/>
        <end position="154"/>
    </location>
</feature>
<dbReference type="HAMAP" id="MF_00484">
    <property type="entry name" value="Glycogen_synth"/>
    <property type="match status" value="1"/>
</dbReference>
<evidence type="ECO:0000256" key="9">
    <source>
        <dbReference type="SAM" id="Coils"/>
    </source>
</evidence>
<feature type="region of interest" description="Disordered" evidence="10">
    <location>
        <begin position="100"/>
        <end position="214"/>
    </location>
</feature>
<name>A0A383VR50_TETOB</name>
<sequence>MLLYSQYTSLQNTRTHGRPSSRGLLLVQASAEPPGPKAPRRNISQRIEQLRKQNEQLKQAIGVFLDRPEAGDVGVVTGKPTGVWDRDGTATLLDTLRKRGSDSDAEAFQAAASPTGSPSGSQDEATASLDAEPELPAGPVFSTSLATPPDSNGTSSSSSSSSLTSAAVEAAAEQPAADGRLQPPSSAAATAEYSSSSSSSSSSAASSSSTAAGAAASSTAAAAQPAAAAAAAPPAAPPAPPKPPVLGKMHERVEQMEREAKQQQQKQKAYGGQAQAVKPRATARRPPPACSVPLELVFVSAEVAPWSKTGGLGDVMGALPRAMAARGHRVMVVAPRYTNGGKDIAKYKDTKPVAKSVWVELNNSWHELKYHTTVRDNVDYVFIEHMCYQREGTPYGDASGPFADNLFRFALLSLGALEAPLNLPLKRDLATGDPLNEVYGQDVLFVANDWHAALLPLLLTARFRPYGVYANARCCLAIHNLAHQGSHEASRFADIGLPGEWYGTLEWQDPGDKQRKKTINVLKAGIVTSDLLLTVSQGYAAEITGRPQDARVDMLLAQRANKLRGIVNGIDVNEWDPESDKHLAATYSAYDLSGKAACKRALQREMRLPQDPELPVIGFIGRLDYQKGPDLLLDALPILANLDCQVVMLGSGAPDYEARLREATHEFGWFCRGHVGFSVPLSHKIIAGCDILIMPSRFEPCGLNQMYAMRYGTVPIAHATGGLIDTIQDYNPFAKGEGEGTGWTFAPAAIEPMVAALSTAVKLFREEPERWRALQLRCMFNDSSWEHAAQQYESVLCEVMADKVQYTGSRK</sequence>
<reference evidence="13 14" key="1">
    <citation type="submission" date="2016-10" db="EMBL/GenBank/DDBJ databases">
        <authorList>
            <person name="Cai Z."/>
        </authorList>
    </citation>
    <scope>NUCLEOTIDE SEQUENCE [LARGE SCALE GENOMIC DNA]</scope>
</reference>
<evidence type="ECO:0000256" key="8">
    <source>
        <dbReference type="RuleBase" id="RU361232"/>
    </source>
</evidence>
<gene>
    <name evidence="13" type="ORF">BQ4739_LOCUS8023</name>
</gene>
<dbReference type="NCBIfam" id="TIGR02095">
    <property type="entry name" value="glgA"/>
    <property type="match status" value="1"/>
</dbReference>
<keyword evidence="7 8" id="KW-0035">Amyloplast</keyword>
<dbReference type="CDD" id="cd03791">
    <property type="entry name" value="GT5_Glycogen_synthase_DULL1-like"/>
    <property type="match status" value="1"/>
</dbReference>
<dbReference type="InterPro" id="IPR013534">
    <property type="entry name" value="Starch_synth_cat_dom"/>
</dbReference>
<dbReference type="GO" id="GO:0009011">
    <property type="term" value="F:alpha-1,4-glucan glucosyltransferase (ADP-glucose donor) activity"/>
    <property type="evidence" value="ECO:0007669"/>
    <property type="project" value="UniProtKB-EC"/>
</dbReference>
<accession>A0A383VR50</accession>
<feature type="domain" description="Starch synthase catalytic" evidence="12">
    <location>
        <begin position="297"/>
        <end position="556"/>
    </location>
</feature>
<dbReference type="PANTHER" id="PTHR45825">
    <property type="entry name" value="GRANULE-BOUND STARCH SYNTHASE 1, CHLOROPLASTIC/AMYLOPLASTIC"/>
    <property type="match status" value="1"/>
</dbReference>
<dbReference type="EMBL" id="FNXT01000807">
    <property type="protein sequence ID" value="SZX67651.1"/>
    <property type="molecule type" value="Genomic_DNA"/>
</dbReference>
<proteinExistence type="inferred from homology"/>
<keyword evidence="7 8" id="KW-0934">Plastid</keyword>
<evidence type="ECO:0000256" key="1">
    <source>
        <dbReference type="ARBA" id="ARBA00001478"/>
    </source>
</evidence>
<keyword evidence="4 8" id="KW-0328">Glycosyltransferase</keyword>
<dbReference type="SUPFAM" id="SSF53756">
    <property type="entry name" value="UDP-Glycosyltransferase/glycogen phosphorylase"/>
    <property type="match status" value="1"/>
</dbReference>
<feature type="region of interest" description="Disordered" evidence="10">
    <location>
        <begin position="254"/>
        <end position="286"/>
    </location>
</feature>
<evidence type="ECO:0000259" key="11">
    <source>
        <dbReference type="Pfam" id="PF00534"/>
    </source>
</evidence>
<dbReference type="Gene3D" id="3.40.50.2000">
    <property type="entry name" value="Glycogen Phosphorylase B"/>
    <property type="match status" value="2"/>
</dbReference>
<dbReference type="Pfam" id="PF08323">
    <property type="entry name" value="Glyco_transf_5"/>
    <property type="match status" value="1"/>
</dbReference>
<evidence type="ECO:0000256" key="3">
    <source>
        <dbReference type="ARBA" id="ARBA00010281"/>
    </source>
</evidence>
<evidence type="ECO:0000256" key="10">
    <source>
        <dbReference type="SAM" id="MobiDB-lite"/>
    </source>
</evidence>
<evidence type="ECO:0000256" key="4">
    <source>
        <dbReference type="ARBA" id="ARBA00022676"/>
    </source>
</evidence>
<feature type="compositionally biased region" description="Low complexity" evidence="10">
    <location>
        <begin position="155"/>
        <end position="214"/>
    </location>
</feature>
<keyword evidence="6 8" id="KW-0750">Starch biosynthesis</keyword>
<evidence type="ECO:0000313" key="13">
    <source>
        <dbReference type="EMBL" id="SZX67651.1"/>
    </source>
</evidence>
<evidence type="ECO:0000256" key="5">
    <source>
        <dbReference type="ARBA" id="ARBA00022679"/>
    </source>
</evidence>
<evidence type="ECO:0000313" key="14">
    <source>
        <dbReference type="Proteomes" id="UP000256970"/>
    </source>
</evidence>
<comment type="catalytic activity">
    <reaction evidence="1">
        <text>[(1-&gt;4)-alpha-D-glucosyl](n) + ADP-alpha-D-glucose = [(1-&gt;4)-alpha-D-glucosyl](n+1) + ADP + H(+)</text>
        <dbReference type="Rhea" id="RHEA:18189"/>
        <dbReference type="Rhea" id="RHEA-COMP:9584"/>
        <dbReference type="Rhea" id="RHEA-COMP:9587"/>
        <dbReference type="ChEBI" id="CHEBI:15378"/>
        <dbReference type="ChEBI" id="CHEBI:15444"/>
        <dbReference type="ChEBI" id="CHEBI:57498"/>
        <dbReference type="ChEBI" id="CHEBI:456216"/>
        <dbReference type="EC" id="2.4.1.21"/>
    </reaction>
</comment>
<dbReference type="AlphaFoldDB" id="A0A383VR50"/>
<dbReference type="GO" id="GO:0009501">
    <property type="term" value="C:amyloplast"/>
    <property type="evidence" value="ECO:0007669"/>
    <property type="project" value="UniProtKB-SubCell"/>
</dbReference>